<dbReference type="EMBL" id="ML119051">
    <property type="protein sequence ID" value="ROT43439.1"/>
    <property type="molecule type" value="Genomic_DNA"/>
</dbReference>
<feature type="region of interest" description="Disordered" evidence="1">
    <location>
        <begin position="376"/>
        <end position="406"/>
    </location>
</feature>
<feature type="compositionally biased region" description="Basic and acidic residues" evidence="1">
    <location>
        <begin position="328"/>
        <end position="344"/>
    </location>
</feature>
<dbReference type="GeneID" id="39583723"/>
<keyword evidence="3" id="KW-1185">Reference proteome</keyword>
<feature type="compositionally biased region" description="Low complexity" evidence="1">
    <location>
        <begin position="156"/>
        <end position="168"/>
    </location>
</feature>
<feature type="compositionally biased region" description="Low complexity" evidence="1">
    <location>
        <begin position="137"/>
        <end position="147"/>
    </location>
</feature>
<evidence type="ECO:0000256" key="1">
    <source>
        <dbReference type="SAM" id="MobiDB-lite"/>
    </source>
</evidence>
<dbReference type="AlphaFoldDB" id="A0A3N2Q9K0"/>
<gene>
    <name evidence="2" type="ORF">SODALDRAFT_39126</name>
</gene>
<organism evidence="2 3">
    <name type="scientific">Sodiomyces alkalinus (strain CBS 110278 / VKM F-3762 / F11)</name>
    <name type="common">Alkaliphilic filamentous fungus</name>
    <dbReference type="NCBI Taxonomy" id="1314773"/>
    <lineage>
        <taxon>Eukaryota</taxon>
        <taxon>Fungi</taxon>
        <taxon>Dikarya</taxon>
        <taxon>Ascomycota</taxon>
        <taxon>Pezizomycotina</taxon>
        <taxon>Sordariomycetes</taxon>
        <taxon>Hypocreomycetidae</taxon>
        <taxon>Glomerellales</taxon>
        <taxon>Plectosphaerellaceae</taxon>
        <taxon>Sodiomyces</taxon>
    </lineage>
</organism>
<name>A0A3N2Q9K0_SODAK</name>
<dbReference type="PANTHER" id="PTHR38166">
    <property type="entry name" value="C2H2-TYPE DOMAIN-CONTAINING PROTEIN-RELATED"/>
    <property type="match status" value="1"/>
</dbReference>
<feature type="region of interest" description="Disordered" evidence="1">
    <location>
        <begin position="264"/>
        <end position="344"/>
    </location>
</feature>
<dbReference type="RefSeq" id="XP_028471245.1">
    <property type="nucleotide sequence ID" value="XM_028615246.1"/>
</dbReference>
<feature type="region of interest" description="Disordered" evidence="1">
    <location>
        <begin position="109"/>
        <end position="187"/>
    </location>
</feature>
<feature type="compositionally biased region" description="Polar residues" evidence="1">
    <location>
        <begin position="288"/>
        <end position="297"/>
    </location>
</feature>
<protein>
    <submittedName>
        <fullName evidence="2">Uncharacterized protein</fullName>
    </submittedName>
</protein>
<sequence>MSSKPVLHAFSPFSTAICLIHYPAHDSTSRLFPSNSYHLQQRGKDDQGSYLARQAYPRMLCVARHGPFNQIPLGGISWSRPDSWHQTLGVFRAPPRYFAPSFNPKRLKRLKRLTRCPGSRSTDMRKDEKNRGSARKTTTQSSIIESTSKGETSTEPTTSLTGPGLSTTDSADCSKKEERVESSDASKASDIANSCAVALGLPSSETSHVPAGYSSQYPSPSPGATISAAGSAFAQAYLSRRKKQLIDSLMAVIREWLDRALGPLEDEEETSDGSGSGNSRSGHSKRSASASGCNTSSGGPGCSLAGQKRQLHRNNRDQNSDDEEDQEGQDRTPKRSKKDRDDSRRKFACPYYKRDPVRHNCRNCCGPGWDTVHRVKSVTSQSQSQSQSHNQMPFPSPPPCRALHLT</sequence>
<dbReference type="OrthoDB" id="4161727at2759"/>
<dbReference type="PANTHER" id="PTHR38166:SF1">
    <property type="entry name" value="C2H2-TYPE DOMAIN-CONTAINING PROTEIN"/>
    <property type="match status" value="1"/>
</dbReference>
<feature type="compositionally biased region" description="Basic and acidic residues" evidence="1">
    <location>
        <begin position="122"/>
        <end position="131"/>
    </location>
</feature>
<reference evidence="2 3" key="1">
    <citation type="journal article" date="2018" name="Mol. Ecol.">
        <title>The obligate alkalophilic soda-lake fungus Sodiomyces alkalinus has shifted to a protein diet.</title>
        <authorList>
            <person name="Grum-Grzhimaylo A.A."/>
            <person name="Falkoski D.L."/>
            <person name="van den Heuvel J."/>
            <person name="Valero-Jimenez C.A."/>
            <person name="Min B."/>
            <person name="Choi I.G."/>
            <person name="Lipzen A."/>
            <person name="Daum C.G."/>
            <person name="Aanen D.K."/>
            <person name="Tsang A."/>
            <person name="Henrissat B."/>
            <person name="Bilanenko E.N."/>
            <person name="de Vries R.P."/>
            <person name="van Kan J.A.L."/>
            <person name="Grigoriev I.V."/>
            <person name="Debets A.J.M."/>
        </authorList>
    </citation>
    <scope>NUCLEOTIDE SEQUENCE [LARGE SCALE GENOMIC DNA]</scope>
    <source>
        <strain evidence="2 3">F11</strain>
    </source>
</reference>
<proteinExistence type="predicted"/>
<accession>A0A3N2Q9K0</accession>
<dbReference type="STRING" id="1314773.A0A3N2Q9K0"/>
<evidence type="ECO:0000313" key="3">
    <source>
        <dbReference type="Proteomes" id="UP000272025"/>
    </source>
</evidence>
<dbReference type="Proteomes" id="UP000272025">
    <property type="component" value="Unassembled WGS sequence"/>
</dbReference>
<feature type="compositionally biased region" description="Basic and acidic residues" evidence="1">
    <location>
        <begin position="172"/>
        <end position="184"/>
    </location>
</feature>
<evidence type="ECO:0000313" key="2">
    <source>
        <dbReference type="EMBL" id="ROT43439.1"/>
    </source>
</evidence>